<dbReference type="InterPro" id="IPR033851">
    <property type="entry name" value="M3A_MIP"/>
</dbReference>
<evidence type="ECO:0000256" key="3">
    <source>
        <dbReference type="ARBA" id="ARBA00022801"/>
    </source>
</evidence>
<dbReference type="AlphaFoldDB" id="A0A3Q1F2C7"/>
<evidence type="ECO:0000313" key="9">
    <source>
        <dbReference type="Proteomes" id="UP000257200"/>
    </source>
</evidence>
<keyword evidence="2 6" id="KW-0479">Metal-binding</keyword>
<keyword evidence="9" id="KW-1185">Reference proteome</keyword>
<dbReference type="Pfam" id="PF01432">
    <property type="entry name" value="Peptidase_M3"/>
    <property type="match status" value="1"/>
</dbReference>
<dbReference type="PANTHER" id="PTHR11804">
    <property type="entry name" value="PROTEASE M3 THIMET OLIGOPEPTIDASE-RELATED"/>
    <property type="match status" value="1"/>
</dbReference>
<comment type="similarity">
    <text evidence="6">Belongs to the peptidase M3 family.</text>
</comment>
<feature type="domain" description="Peptidase M3A/M3B catalytic" evidence="7">
    <location>
        <begin position="239"/>
        <end position="662"/>
    </location>
</feature>
<comment type="cofactor">
    <cofactor evidence="6">
        <name>Zn(2+)</name>
        <dbReference type="ChEBI" id="CHEBI:29105"/>
    </cofactor>
    <text evidence="6">Binds 1 zinc ion.</text>
</comment>
<sequence>MSACKRLLYLVKHRSLWAQVRRNVTTWSPVGAAFNAKPHRRLDVFEKNGLFGVPELSCPAGFQAAAKTALKNTQRLVEKACSCPPGAETVECFDQLSDGLCKVADLADFIKVAHPDPAFREAAEKTCVDIGTVVEKLNTNVELCKSLKNLLDNPNIVAQLDPDTRRVAELFMFDFEISGIHLDDKRVKAVGLHVKLLDLNNEFLVGSHMPNRIARSAIPEHLHLQFASEGSFIQVAGLHADSPDDLVREIAYRIYLYPNADLMDCLEELLKCRHKLAKLVGYESYGHRALKGTMAKTPAKDFKMMRDMKKKLNPHSECLLYLFPCSHLSSAHYRYNIEPSLYSPYLSLGACMEGLNNLFSQLYGVSLMSEHPSAGEVWSEDVRKLAVVHETEGLLGYIYCDFFHRSDKPHQDCHFTIRGGRWCQETSQYQLPVVVLMLSLPHPSKSAPTLLTPGMMENLFHEMGHAMHSMLGRTRYQHVTGTRCSTDFAEVPSILMEYFATDYRVISQFARHYETGQPLPESMVARLCESKKVCGAADTQLQIFYAVLDQIYHSKPQNRSTTDILKDMQQKFYGLPYTPNTAWQLRFSHLIGYGAKYYSYLMSRAVASMVWKQCFIQDPLNRDMGERYRREMLAHGGAKEPMLMVEGMLQRRPTMEDFVEALVSELNPNFETFIMDSES</sequence>
<dbReference type="Proteomes" id="UP000257200">
    <property type="component" value="Unplaced"/>
</dbReference>
<keyword evidence="5 6" id="KW-0482">Metalloprotease</keyword>
<evidence type="ECO:0000313" key="8">
    <source>
        <dbReference type="Ensembl" id="ENSAPOP00000010529.1"/>
    </source>
</evidence>
<dbReference type="GO" id="GO:0006627">
    <property type="term" value="P:protein processing involved in protein targeting to mitochondrion"/>
    <property type="evidence" value="ECO:0007669"/>
    <property type="project" value="TreeGrafter"/>
</dbReference>
<dbReference type="Gene3D" id="1.10.1370.40">
    <property type="match status" value="2"/>
</dbReference>
<proteinExistence type="inferred from homology"/>
<name>A0A3Q1F2C7_9TELE</name>
<dbReference type="Ensembl" id="ENSAPOT00000031245.1">
    <property type="protein sequence ID" value="ENSAPOP00000010529.1"/>
    <property type="gene ID" value="ENSAPOG00000013090.1"/>
</dbReference>
<dbReference type="InterPro" id="IPR045090">
    <property type="entry name" value="Pept_M3A_M3B"/>
</dbReference>
<evidence type="ECO:0000256" key="1">
    <source>
        <dbReference type="ARBA" id="ARBA00022670"/>
    </source>
</evidence>
<evidence type="ECO:0000259" key="7">
    <source>
        <dbReference type="Pfam" id="PF01432"/>
    </source>
</evidence>
<dbReference type="GO" id="GO:0005739">
    <property type="term" value="C:mitochondrion"/>
    <property type="evidence" value="ECO:0007669"/>
    <property type="project" value="TreeGrafter"/>
</dbReference>
<keyword evidence="1 6" id="KW-0645">Protease</keyword>
<dbReference type="CDD" id="cd06457">
    <property type="entry name" value="M3A_MIP"/>
    <property type="match status" value="1"/>
</dbReference>
<dbReference type="FunFam" id="3.40.390.10:FF:000013">
    <property type="entry name" value="Mitochondrial intermediate peptidase"/>
    <property type="match status" value="1"/>
</dbReference>
<organism evidence="8 9">
    <name type="scientific">Acanthochromis polyacanthus</name>
    <name type="common">spiny chromis</name>
    <dbReference type="NCBI Taxonomy" id="80966"/>
    <lineage>
        <taxon>Eukaryota</taxon>
        <taxon>Metazoa</taxon>
        <taxon>Chordata</taxon>
        <taxon>Craniata</taxon>
        <taxon>Vertebrata</taxon>
        <taxon>Euteleostomi</taxon>
        <taxon>Actinopterygii</taxon>
        <taxon>Neopterygii</taxon>
        <taxon>Teleostei</taxon>
        <taxon>Neoteleostei</taxon>
        <taxon>Acanthomorphata</taxon>
        <taxon>Ovalentaria</taxon>
        <taxon>Pomacentridae</taxon>
        <taxon>Acanthochromis</taxon>
    </lineage>
</organism>
<evidence type="ECO:0000256" key="4">
    <source>
        <dbReference type="ARBA" id="ARBA00022833"/>
    </source>
</evidence>
<keyword evidence="3 6" id="KW-0378">Hydrolase</keyword>
<dbReference type="InterPro" id="IPR001567">
    <property type="entry name" value="Pept_M3A_M3B_dom"/>
</dbReference>
<dbReference type="GO" id="GO:0046872">
    <property type="term" value="F:metal ion binding"/>
    <property type="evidence" value="ECO:0007669"/>
    <property type="project" value="UniProtKB-UniRule"/>
</dbReference>
<dbReference type="PANTHER" id="PTHR11804:SF71">
    <property type="entry name" value="MITOCHONDRIAL INTERMEDIATE PEPTIDASE"/>
    <property type="match status" value="1"/>
</dbReference>
<dbReference type="GO" id="GO:0004222">
    <property type="term" value="F:metalloendopeptidase activity"/>
    <property type="evidence" value="ECO:0007669"/>
    <property type="project" value="InterPro"/>
</dbReference>
<dbReference type="SUPFAM" id="SSF55486">
    <property type="entry name" value="Metalloproteases ('zincins'), catalytic domain"/>
    <property type="match status" value="1"/>
</dbReference>
<evidence type="ECO:0000256" key="2">
    <source>
        <dbReference type="ARBA" id="ARBA00022723"/>
    </source>
</evidence>
<protein>
    <submittedName>
        <fullName evidence="8">Mitochondrial intermediate peptidase a</fullName>
    </submittedName>
</protein>
<reference evidence="8" key="2">
    <citation type="submission" date="2025-09" db="UniProtKB">
        <authorList>
            <consortium name="Ensembl"/>
        </authorList>
    </citation>
    <scope>IDENTIFICATION</scope>
</reference>
<evidence type="ECO:0000256" key="6">
    <source>
        <dbReference type="RuleBase" id="RU003435"/>
    </source>
</evidence>
<accession>A0A3Q1F2C7</accession>
<keyword evidence="4 6" id="KW-0862">Zinc</keyword>
<reference evidence="8" key="1">
    <citation type="submission" date="2025-08" db="UniProtKB">
        <authorList>
            <consortium name="Ensembl"/>
        </authorList>
    </citation>
    <scope>IDENTIFICATION</scope>
</reference>
<evidence type="ECO:0000256" key="5">
    <source>
        <dbReference type="ARBA" id="ARBA00023049"/>
    </source>
</evidence>
<dbReference type="GO" id="GO:0006518">
    <property type="term" value="P:peptide metabolic process"/>
    <property type="evidence" value="ECO:0007669"/>
    <property type="project" value="TreeGrafter"/>
</dbReference>
<dbReference type="GeneTree" id="ENSGT00950000183171"/>